<reference evidence="1 2" key="1">
    <citation type="submission" date="2018-07" db="EMBL/GenBank/DDBJ databases">
        <title>Genomic Encyclopedia of Type Strains, Phase IV (KMG-IV): sequencing the most valuable type-strain genomes for metagenomic binning, comparative biology and taxonomic classification.</title>
        <authorList>
            <person name="Goeker M."/>
        </authorList>
    </citation>
    <scope>NUCLEOTIDE SEQUENCE [LARGE SCALE GENOMIC DNA]</scope>
    <source>
        <strain evidence="1 2">DSM 21634</strain>
    </source>
</reference>
<dbReference type="EMBL" id="QPJK01000011">
    <property type="protein sequence ID" value="RCW66257.1"/>
    <property type="molecule type" value="Genomic_DNA"/>
</dbReference>
<sequence>MKKRRVRTMPEPAYLYRAVRTMGGTNIVQRQRVDWFAWELHEAGFSTINAAEARADELNKMAQPAKGAHV</sequence>
<name>A0A368XIE6_9BURK</name>
<dbReference type="RefSeq" id="WP_147283015.1">
    <property type="nucleotide sequence ID" value="NZ_QPJK01000011.1"/>
</dbReference>
<evidence type="ECO:0000313" key="1">
    <source>
        <dbReference type="EMBL" id="RCW66257.1"/>
    </source>
</evidence>
<dbReference type="AlphaFoldDB" id="A0A368XIE6"/>
<evidence type="ECO:0000313" key="2">
    <source>
        <dbReference type="Proteomes" id="UP000252884"/>
    </source>
</evidence>
<accession>A0A368XIE6</accession>
<protein>
    <submittedName>
        <fullName evidence="1">Uncharacterized protein</fullName>
    </submittedName>
</protein>
<proteinExistence type="predicted"/>
<gene>
    <name evidence="1" type="ORF">DES41_111215</name>
</gene>
<comment type="caution">
    <text evidence="1">The sequence shown here is derived from an EMBL/GenBank/DDBJ whole genome shotgun (WGS) entry which is preliminary data.</text>
</comment>
<organism evidence="1 2">
    <name type="scientific">Pseudorhodoferax soli</name>
    <dbReference type="NCBI Taxonomy" id="545864"/>
    <lineage>
        <taxon>Bacteria</taxon>
        <taxon>Pseudomonadati</taxon>
        <taxon>Pseudomonadota</taxon>
        <taxon>Betaproteobacteria</taxon>
        <taxon>Burkholderiales</taxon>
        <taxon>Comamonadaceae</taxon>
    </lineage>
</organism>
<dbReference type="Proteomes" id="UP000252884">
    <property type="component" value="Unassembled WGS sequence"/>
</dbReference>
<keyword evidence="2" id="KW-1185">Reference proteome</keyword>